<sequence length="86" mass="9569">MIIEDEKELISGLKLNLDFEGYDVIWALDGEEGLNKALKEAPDLILLDIMLPKRDGLEVCRELRGQNVTIPIIMLTAKGEEMAIGS</sequence>
<evidence type="ECO:0000256" key="1">
    <source>
        <dbReference type="ARBA" id="ARBA00022553"/>
    </source>
</evidence>
<dbReference type="GO" id="GO:0006355">
    <property type="term" value="P:regulation of DNA-templated transcription"/>
    <property type="evidence" value="ECO:0007669"/>
    <property type="project" value="TreeGrafter"/>
</dbReference>
<dbReference type="EMBL" id="BART01009947">
    <property type="protein sequence ID" value="GAG83066.1"/>
    <property type="molecule type" value="Genomic_DNA"/>
</dbReference>
<dbReference type="GO" id="GO:0005829">
    <property type="term" value="C:cytosol"/>
    <property type="evidence" value="ECO:0007669"/>
    <property type="project" value="TreeGrafter"/>
</dbReference>
<keyword evidence="4" id="KW-0238">DNA-binding</keyword>
<dbReference type="FunFam" id="3.40.50.2300:FF:000001">
    <property type="entry name" value="DNA-binding response regulator PhoB"/>
    <property type="match status" value="1"/>
</dbReference>
<keyword evidence="3" id="KW-0805">Transcription regulation</keyword>
<dbReference type="CDD" id="cd17574">
    <property type="entry name" value="REC_OmpR"/>
    <property type="match status" value="1"/>
</dbReference>
<name>X1CFR0_9ZZZZ</name>
<keyword evidence="5" id="KW-0804">Transcription</keyword>
<dbReference type="Gene3D" id="3.40.50.2300">
    <property type="match status" value="1"/>
</dbReference>
<dbReference type="GO" id="GO:0000156">
    <property type="term" value="F:phosphorelay response regulator activity"/>
    <property type="evidence" value="ECO:0007669"/>
    <property type="project" value="TreeGrafter"/>
</dbReference>
<dbReference type="Pfam" id="PF00072">
    <property type="entry name" value="Response_reg"/>
    <property type="match status" value="1"/>
</dbReference>
<evidence type="ECO:0000313" key="7">
    <source>
        <dbReference type="EMBL" id="GAG83066.1"/>
    </source>
</evidence>
<protein>
    <recommendedName>
        <fullName evidence="6">Response regulatory domain-containing protein</fullName>
    </recommendedName>
</protein>
<dbReference type="InterPro" id="IPR039420">
    <property type="entry name" value="WalR-like"/>
</dbReference>
<evidence type="ECO:0000256" key="3">
    <source>
        <dbReference type="ARBA" id="ARBA00023015"/>
    </source>
</evidence>
<reference evidence="7" key="1">
    <citation type="journal article" date="2014" name="Front. Microbiol.">
        <title>High frequency of phylogenetically diverse reductive dehalogenase-homologous genes in deep subseafloor sedimentary metagenomes.</title>
        <authorList>
            <person name="Kawai M."/>
            <person name="Futagami T."/>
            <person name="Toyoda A."/>
            <person name="Takaki Y."/>
            <person name="Nishi S."/>
            <person name="Hori S."/>
            <person name="Arai W."/>
            <person name="Tsubouchi T."/>
            <person name="Morono Y."/>
            <person name="Uchiyama I."/>
            <person name="Ito T."/>
            <person name="Fujiyama A."/>
            <person name="Inagaki F."/>
            <person name="Takami H."/>
        </authorList>
    </citation>
    <scope>NUCLEOTIDE SEQUENCE</scope>
    <source>
        <strain evidence="7">Expedition CK06-06</strain>
    </source>
</reference>
<dbReference type="AlphaFoldDB" id="X1CFR0"/>
<evidence type="ECO:0000256" key="2">
    <source>
        <dbReference type="ARBA" id="ARBA00023012"/>
    </source>
</evidence>
<evidence type="ECO:0000259" key="6">
    <source>
        <dbReference type="PROSITE" id="PS50110"/>
    </source>
</evidence>
<dbReference type="SMART" id="SM00448">
    <property type="entry name" value="REC"/>
    <property type="match status" value="1"/>
</dbReference>
<dbReference type="PANTHER" id="PTHR48111:SF40">
    <property type="entry name" value="PHOSPHATE REGULON TRANSCRIPTIONAL REGULATORY PROTEIN PHOB"/>
    <property type="match status" value="1"/>
</dbReference>
<proteinExistence type="predicted"/>
<comment type="caution">
    <text evidence="7">The sequence shown here is derived from an EMBL/GenBank/DDBJ whole genome shotgun (WGS) entry which is preliminary data.</text>
</comment>
<dbReference type="InterPro" id="IPR011006">
    <property type="entry name" value="CheY-like_superfamily"/>
</dbReference>
<dbReference type="PANTHER" id="PTHR48111">
    <property type="entry name" value="REGULATOR OF RPOS"/>
    <property type="match status" value="1"/>
</dbReference>
<dbReference type="SUPFAM" id="SSF52172">
    <property type="entry name" value="CheY-like"/>
    <property type="match status" value="1"/>
</dbReference>
<evidence type="ECO:0000256" key="4">
    <source>
        <dbReference type="ARBA" id="ARBA00023125"/>
    </source>
</evidence>
<dbReference type="PROSITE" id="PS50110">
    <property type="entry name" value="RESPONSE_REGULATORY"/>
    <property type="match status" value="1"/>
</dbReference>
<keyword evidence="1" id="KW-0597">Phosphoprotein</keyword>
<dbReference type="GO" id="GO:0032993">
    <property type="term" value="C:protein-DNA complex"/>
    <property type="evidence" value="ECO:0007669"/>
    <property type="project" value="TreeGrafter"/>
</dbReference>
<dbReference type="GO" id="GO:0000976">
    <property type="term" value="F:transcription cis-regulatory region binding"/>
    <property type="evidence" value="ECO:0007669"/>
    <property type="project" value="TreeGrafter"/>
</dbReference>
<gene>
    <name evidence="7" type="ORF">S01H4_21857</name>
</gene>
<feature type="domain" description="Response regulatory" evidence="6">
    <location>
        <begin position="1"/>
        <end position="86"/>
    </location>
</feature>
<dbReference type="InterPro" id="IPR001789">
    <property type="entry name" value="Sig_transdc_resp-reg_receiver"/>
</dbReference>
<keyword evidence="2" id="KW-0902">Two-component regulatory system</keyword>
<organism evidence="7">
    <name type="scientific">marine sediment metagenome</name>
    <dbReference type="NCBI Taxonomy" id="412755"/>
    <lineage>
        <taxon>unclassified sequences</taxon>
        <taxon>metagenomes</taxon>
        <taxon>ecological metagenomes</taxon>
    </lineage>
</organism>
<accession>X1CFR0</accession>
<evidence type="ECO:0000256" key="5">
    <source>
        <dbReference type="ARBA" id="ARBA00023163"/>
    </source>
</evidence>